<name>A0ABD1MA97_9FABA</name>
<evidence type="ECO:0000313" key="1">
    <source>
        <dbReference type="EMBL" id="KAL2332677.1"/>
    </source>
</evidence>
<gene>
    <name evidence="1" type="ORF">Fmac_013890</name>
</gene>
<proteinExistence type="predicted"/>
<dbReference type="EMBL" id="JBGMDY010000005">
    <property type="protein sequence ID" value="KAL2332677.1"/>
    <property type="molecule type" value="Genomic_DNA"/>
</dbReference>
<dbReference type="AlphaFoldDB" id="A0ABD1MA97"/>
<keyword evidence="2" id="KW-1185">Reference proteome</keyword>
<sequence length="78" mass="9004">MERWVVIIKEKEGISGDCYRLRQRWRLSVCVWVCPLCPVLVRFLQTIRSSSVPTSLHVCLSLKNTKPDSQIFATLKPS</sequence>
<dbReference type="Proteomes" id="UP001603857">
    <property type="component" value="Unassembled WGS sequence"/>
</dbReference>
<organism evidence="1 2">
    <name type="scientific">Flemingia macrophylla</name>
    <dbReference type="NCBI Taxonomy" id="520843"/>
    <lineage>
        <taxon>Eukaryota</taxon>
        <taxon>Viridiplantae</taxon>
        <taxon>Streptophyta</taxon>
        <taxon>Embryophyta</taxon>
        <taxon>Tracheophyta</taxon>
        <taxon>Spermatophyta</taxon>
        <taxon>Magnoliopsida</taxon>
        <taxon>eudicotyledons</taxon>
        <taxon>Gunneridae</taxon>
        <taxon>Pentapetalae</taxon>
        <taxon>rosids</taxon>
        <taxon>fabids</taxon>
        <taxon>Fabales</taxon>
        <taxon>Fabaceae</taxon>
        <taxon>Papilionoideae</taxon>
        <taxon>50 kb inversion clade</taxon>
        <taxon>NPAAA clade</taxon>
        <taxon>indigoferoid/millettioid clade</taxon>
        <taxon>Phaseoleae</taxon>
        <taxon>Flemingia</taxon>
    </lineage>
</organism>
<comment type="caution">
    <text evidence="1">The sequence shown here is derived from an EMBL/GenBank/DDBJ whole genome shotgun (WGS) entry which is preliminary data.</text>
</comment>
<evidence type="ECO:0000313" key="2">
    <source>
        <dbReference type="Proteomes" id="UP001603857"/>
    </source>
</evidence>
<protein>
    <submittedName>
        <fullName evidence="1">Uncharacterized protein</fullName>
    </submittedName>
</protein>
<reference evidence="1 2" key="1">
    <citation type="submission" date="2024-08" db="EMBL/GenBank/DDBJ databases">
        <title>Insights into the chromosomal genome structure of Flemingia macrophylla.</title>
        <authorList>
            <person name="Ding Y."/>
            <person name="Zhao Y."/>
            <person name="Bi W."/>
            <person name="Wu M."/>
            <person name="Zhao G."/>
            <person name="Gong Y."/>
            <person name="Li W."/>
            <person name="Zhang P."/>
        </authorList>
    </citation>
    <scope>NUCLEOTIDE SEQUENCE [LARGE SCALE GENOMIC DNA]</scope>
    <source>
        <strain evidence="1">DYQJB</strain>
        <tissue evidence="1">Leaf</tissue>
    </source>
</reference>
<accession>A0ABD1MA97</accession>